<dbReference type="EnsemblMetazoa" id="PPA40742.1">
    <property type="protein sequence ID" value="PPA40742.1"/>
    <property type="gene ID" value="WBGene00279111"/>
</dbReference>
<accession>A0A2A6C4R7</accession>
<dbReference type="Proteomes" id="UP000005239">
    <property type="component" value="Unassembled WGS sequence"/>
</dbReference>
<reference evidence="2" key="1">
    <citation type="journal article" date="2008" name="Nat. Genet.">
        <title>The Pristionchus pacificus genome provides a unique perspective on nematode lifestyle and parasitism.</title>
        <authorList>
            <person name="Dieterich C."/>
            <person name="Clifton S.W."/>
            <person name="Schuster L.N."/>
            <person name="Chinwalla A."/>
            <person name="Delehaunty K."/>
            <person name="Dinkelacker I."/>
            <person name="Fulton L."/>
            <person name="Fulton R."/>
            <person name="Godfrey J."/>
            <person name="Minx P."/>
            <person name="Mitreva M."/>
            <person name="Roeseler W."/>
            <person name="Tian H."/>
            <person name="Witte H."/>
            <person name="Yang S.P."/>
            <person name="Wilson R.K."/>
            <person name="Sommer R.J."/>
        </authorList>
    </citation>
    <scope>NUCLEOTIDE SEQUENCE [LARGE SCALE GENOMIC DNA]</scope>
    <source>
        <strain evidence="2">PS312</strain>
    </source>
</reference>
<dbReference type="AlphaFoldDB" id="A0A2A6C4R7"/>
<evidence type="ECO:0000313" key="2">
    <source>
        <dbReference type="Proteomes" id="UP000005239"/>
    </source>
</evidence>
<sequence>MLTNLNTRRKMSQILDSSLKVKYQIRETFEIGMVMMHCGAISLVMKIYLTVNSRCDVILRLVSLIIHVLDLCVRLFRPCNCLSACRIWKLRNVFYSCENRFLELQTQLHILFMRDDSVRLFNSSIDDADMYFNDLKRAWE</sequence>
<organism evidence="1 2">
    <name type="scientific">Pristionchus pacificus</name>
    <name type="common">Parasitic nematode worm</name>
    <dbReference type="NCBI Taxonomy" id="54126"/>
    <lineage>
        <taxon>Eukaryota</taxon>
        <taxon>Metazoa</taxon>
        <taxon>Ecdysozoa</taxon>
        <taxon>Nematoda</taxon>
        <taxon>Chromadorea</taxon>
        <taxon>Rhabditida</taxon>
        <taxon>Rhabditina</taxon>
        <taxon>Diplogasteromorpha</taxon>
        <taxon>Diplogasteroidea</taxon>
        <taxon>Neodiplogasteridae</taxon>
        <taxon>Pristionchus</taxon>
    </lineage>
</organism>
<accession>A0A8R1YUJ4</accession>
<evidence type="ECO:0000313" key="1">
    <source>
        <dbReference type="EnsemblMetazoa" id="PPA40742.1"/>
    </source>
</evidence>
<protein>
    <submittedName>
        <fullName evidence="1">Uncharacterized protein</fullName>
    </submittedName>
</protein>
<keyword evidence="2" id="KW-1185">Reference proteome</keyword>
<reference evidence="1" key="2">
    <citation type="submission" date="2022-06" db="UniProtKB">
        <authorList>
            <consortium name="EnsemblMetazoa"/>
        </authorList>
    </citation>
    <scope>IDENTIFICATION</scope>
    <source>
        <strain evidence="1">PS312</strain>
    </source>
</reference>
<name>A0A2A6C4R7_PRIPA</name>
<gene>
    <name evidence="1" type="primary">WBGene00279111</name>
</gene>
<proteinExistence type="predicted"/>